<evidence type="ECO:0000256" key="2">
    <source>
        <dbReference type="SAM" id="MobiDB-lite"/>
    </source>
</evidence>
<reference evidence="4 5" key="1">
    <citation type="submission" date="2019-07" db="EMBL/GenBank/DDBJ databases">
        <title>Whole genome shotgun sequence of Agrococcus baldri NBRC 103055.</title>
        <authorList>
            <person name="Hosoyama A."/>
            <person name="Uohara A."/>
            <person name="Ohji S."/>
            <person name="Ichikawa N."/>
        </authorList>
    </citation>
    <scope>NUCLEOTIDE SEQUENCE [LARGE SCALE GENOMIC DNA]</scope>
    <source>
        <strain evidence="4 5">NBRC 103055</strain>
    </source>
</reference>
<dbReference type="SUPFAM" id="SSF51905">
    <property type="entry name" value="FAD/NAD(P)-binding domain"/>
    <property type="match status" value="1"/>
</dbReference>
<feature type="domain" description="FAD dependent oxidoreductase" evidence="3">
    <location>
        <begin position="5"/>
        <end position="343"/>
    </location>
</feature>
<accession>A0AA87UWJ3</accession>
<sequence>MTGSDIAIVGGGIVGVSLASELVRRGRRVTLLDSGAAGTTAASYGWINSHKKHPIDYHQLNLAGVAEWRAIAQRHPTAVDFAGHIEIAQDQAHRESLTRRVERLQSLGYGAGWISVTDAREATTCMIRDDALVATFDEGHAYPLRYVELLHEELAVAAGFDHRTATVSRIEPGADGVELVLEDASRIRAGQAVICAGNGSESLVASAGGTLPLIEPLADTAAFGYLADVSAPGHGIDRIVTTDEVGIRPGESELLLVQALDLDGTAEPGVPVPPHVAATLERRITTLLPHTSPSVLDVRVGHRVIPADGRTAAGRIRPDSRVWAIVTHSGVVLAPWLGSVVADEICGEPPERRLSGFQPARFLDGTAPSTHAAPRRPGDQ</sequence>
<dbReference type="EMBL" id="BJUU01000003">
    <property type="protein sequence ID" value="GEK79532.1"/>
    <property type="molecule type" value="Genomic_DNA"/>
</dbReference>
<dbReference type="PANTHER" id="PTHR13847:SF289">
    <property type="entry name" value="GLYCINE OXIDASE"/>
    <property type="match status" value="1"/>
</dbReference>
<evidence type="ECO:0000313" key="5">
    <source>
        <dbReference type="Proteomes" id="UP000321749"/>
    </source>
</evidence>
<dbReference type="PANTHER" id="PTHR13847">
    <property type="entry name" value="SARCOSINE DEHYDROGENASE-RELATED"/>
    <property type="match status" value="1"/>
</dbReference>
<dbReference type="Gene3D" id="3.30.9.10">
    <property type="entry name" value="D-Amino Acid Oxidase, subunit A, domain 2"/>
    <property type="match status" value="1"/>
</dbReference>
<dbReference type="InterPro" id="IPR036188">
    <property type="entry name" value="FAD/NAD-bd_sf"/>
</dbReference>
<dbReference type="Pfam" id="PF01266">
    <property type="entry name" value="DAO"/>
    <property type="match status" value="1"/>
</dbReference>
<dbReference type="Proteomes" id="UP000321749">
    <property type="component" value="Unassembled WGS sequence"/>
</dbReference>
<dbReference type="RefSeq" id="WP_146792983.1">
    <property type="nucleotide sequence ID" value="NZ_BJUU01000003.1"/>
</dbReference>
<dbReference type="AlphaFoldDB" id="A0AA87UWJ3"/>
<dbReference type="GO" id="GO:0016491">
    <property type="term" value="F:oxidoreductase activity"/>
    <property type="evidence" value="ECO:0007669"/>
    <property type="project" value="UniProtKB-KW"/>
</dbReference>
<dbReference type="InterPro" id="IPR006076">
    <property type="entry name" value="FAD-dep_OxRdtase"/>
</dbReference>
<dbReference type="Gene3D" id="3.50.50.60">
    <property type="entry name" value="FAD/NAD(P)-binding domain"/>
    <property type="match status" value="1"/>
</dbReference>
<name>A0AA87UWJ3_9MICO</name>
<evidence type="ECO:0000259" key="3">
    <source>
        <dbReference type="Pfam" id="PF01266"/>
    </source>
</evidence>
<proteinExistence type="predicted"/>
<comment type="caution">
    <text evidence="4">The sequence shown here is derived from an EMBL/GenBank/DDBJ whole genome shotgun (WGS) entry which is preliminary data.</text>
</comment>
<dbReference type="GO" id="GO:0005737">
    <property type="term" value="C:cytoplasm"/>
    <property type="evidence" value="ECO:0007669"/>
    <property type="project" value="TreeGrafter"/>
</dbReference>
<protein>
    <recommendedName>
        <fullName evidence="3">FAD dependent oxidoreductase domain-containing protein</fullName>
    </recommendedName>
</protein>
<evidence type="ECO:0000313" key="4">
    <source>
        <dbReference type="EMBL" id="GEK79532.1"/>
    </source>
</evidence>
<evidence type="ECO:0000256" key="1">
    <source>
        <dbReference type="ARBA" id="ARBA00023002"/>
    </source>
</evidence>
<feature type="region of interest" description="Disordered" evidence="2">
    <location>
        <begin position="356"/>
        <end position="380"/>
    </location>
</feature>
<keyword evidence="1" id="KW-0560">Oxidoreductase</keyword>
<keyword evidence="5" id="KW-1185">Reference proteome</keyword>
<gene>
    <name evidence="4" type="ORF">ABA31_08830</name>
</gene>
<organism evidence="4 5">
    <name type="scientific">Agrococcus baldri</name>
    <dbReference type="NCBI Taxonomy" id="153730"/>
    <lineage>
        <taxon>Bacteria</taxon>
        <taxon>Bacillati</taxon>
        <taxon>Actinomycetota</taxon>
        <taxon>Actinomycetes</taxon>
        <taxon>Micrococcales</taxon>
        <taxon>Microbacteriaceae</taxon>
        <taxon>Agrococcus</taxon>
    </lineage>
</organism>